<dbReference type="OrthoDB" id="5522265at2"/>
<dbReference type="InterPro" id="IPR029063">
    <property type="entry name" value="SAM-dependent_MTases_sf"/>
</dbReference>
<dbReference type="CDD" id="cd02440">
    <property type="entry name" value="AdoMet_MTases"/>
    <property type="match status" value="1"/>
</dbReference>
<protein>
    <recommendedName>
        <fullName evidence="2">Methyltransferase domain-containing protein</fullName>
    </recommendedName>
</protein>
<dbReference type="RefSeq" id="WP_146580331.1">
    <property type="nucleotide sequence ID" value="NZ_SJPM01000011.1"/>
</dbReference>
<keyword evidence="1" id="KW-0808">Transferase</keyword>
<dbReference type="GO" id="GO:0016740">
    <property type="term" value="F:transferase activity"/>
    <property type="evidence" value="ECO:0007669"/>
    <property type="project" value="UniProtKB-KW"/>
</dbReference>
<dbReference type="Gene3D" id="3.40.50.150">
    <property type="entry name" value="Vaccinia Virus protein VP39"/>
    <property type="match status" value="1"/>
</dbReference>
<evidence type="ECO:0000256" key="1">
    <source>
        <dbReference type="ARBA" id="ARBA00022679"/>
    </source>
</evidence>
<dbReference type="InterPro" id="IPR041698">
    <property type="entry name" value="Methyltransf_25"/>
</dbReference>
<evidence type="ECO:0000259" key="2">
    <source>
        <dbReference type="Pfam" id="PF13649"/>
    </source>
</evidence>
<reference evidence="3 4" key="1">
    <citation type="submission" date="2019-02" db="EMBL/GenBank/DDBJ databases">
        <title>Deep-cultivation of Planctomycetes and their phenomic and genomic characterization uncovers novel biology.</title>
        <authorList>
            <person name="Wiegand S."/>
            <person name="Jogler M."/>
            <person name="Boedeker C."/>
            <person name="Pinto D."/>
            <person name="Vollmers J."/>
            <person name="Rivas-Marin E."/>
            <person name="Kohn T."/>
            <person name="Peeters S.H."/>
            <person name="Heuer A."/>
            <person name="Rast P."/>
            <person name="Oberbeckmann S."/>
            <person name="Bunk B."/>
            <person name="Jeske O."/>
            <person name="Meyerdierks A."/>
            <person name="Storesund J.E."/>
            <person name="Kallscheuer N."/>
            <person name="Luecker S."/>
            <person name="Lage O.M."/>
            <person name="Pohl T."/>
            <person name="Merkel B.J."/>
            <person name="Hornburger P."/>
            <person name="Mueller R.-W."/>
            <person name="Bruemmer F."/>
            <person name="Labrenz M."/>
            <person name="Spormann A.M."/>
            <person name="Op Den Camp H."/>
            <person name="Overmann J."/>
            <person name="Amann R."/>
            <person name="Jetten M.S.M."/>
            <person name="Mascher T."/>
            <person name="Medema M.H."/>
            <person name="Devos D.P."/>
            <person name="Kaster A.-K."/>
            <person name="Ovreas L."/>
            <person name="Rohde M."/>
            <person name="Galperin M.Y."/>
            <person name="Jogler C."/>
        </authorList>
    </citation>
    <scope>NUCLEOTIDE SEQUENCE [LARGE SCALE GENOMIC DNA]</scope>
    <source>
        <strain evidence="3 4">Pla100</strain>
    </source>
</reference>
<evidence type="ECO:0000313" key="3">
    <source>
        <dbReference type="EMBL" id="TWT92641.1"/>
    </source>
</evidence>
<comment type="caution">
    <text evidence="3">The sequence shown here is derived from an EMBL/GenBank/DDBJ whole genome shotgun (WGS) entry which is preliminary data.</text>
</comment>
<organism evidence="3 4">
    <name type="scientific">Neorhodopirellula pilleata</name>
    <dbReference type="NCBI Taxonomy" id="2714738"/>
    <lineage>
        <taxon>Bacteria</taxon>
        <taxon>Pseudomonadati</taxon>
        <taxon>Planctomycetota</taxon>
        <taxon>Planctomycetia</taxon>
        <taxon>Pirellulales</taxon>
        <taxon>Pirellulaceae</taxon>
        <taxon>Neorhodopirellula</taxon>
    </lineage>
</organism>
<dbReference type="PANTHER" id="PTHR43861">
    <property type="entry name" value="TRANS-ACONITATE 2-METHYLTRANSFERASE-RELATED"/>
    <property type="match status" value="1"/>
</dbReference>
<proteinExistence type="predicted"/>
<dbReference type="SUPFAM" id="SSF53335">
    <property type="entry name" value="S-adenosyl-L-methionine-dependent methyltransferases"/>
    <property type="match status" value="1"/>
</dbReference>
<dbReference type="Pfam" id="PF13649">
    <property type="entry name" value="Methyltransf_25"/>
    <property type="match status" value="1"/>
</dbReference>
<dbReference type="Proteomes" id="UP000316213">
    <property type="component" value="Unassembled WGS sequence"/>
</dbReference>
<feature type="domain" description="Methyltransferase" evidence="2">
    <location>
        <begin position="40"/>
        <end position="134"/>
    </location>
</feature>
<sequence length="196" mass="22416" precursor="true">MKVRDSGMPEEAYWETLFDPVQAISGFPFIANSTASDRLLELGCGYGTFTVELAKRFRGRLDTFDIDPSMVQRTTDRLSDAGLKNAFVYQGNFVAADLPDHCRDYGVVVLFHIMHLENPEDLLRRVLSRVRPGGMLAFLHWRPDQITPRGPDMEIRPTLADYQRWSEQFHLTPPIEAELLDCPHHFAVYCQTSEPT</sequence>
<dbReference type="EMBL" id="SJPM01000011">
    <property type="protein sequence ID" value="TWT92641.1"/>
    <property type="molecule type" value="Genomic_DNA"/>
</dbReference>
<evidence type="ECO:0000313" key="4">
    <source>
        <dbReference type="Proteomes" id="UP000316213"/>
    </source>
</evidence>
<accession>A0A5C6A029</accession>
<keyword evidence="4" id="KW-1185">Reference proteome</keyword>
<dbReference type="AlphaFoldDB" id="A0A5C6A029"/>
<name>A0A5C6A029_9BACT</name>
<gene>
    <name evidence="3" type="ORF">Pla100_46610</name>
</gene>